<comment type="caution">
    <text evidence="2">The sequence shown here is derived from an EMBL/GenBank/DDBJ whole genome shotgun (WGS) entry which is preliminary data.</text>
</comment>
<sequence length="112" mass="13335">MEKFTLAIKFTAKPDNHEQFKQALTDLFETVSQQENFVHATIHQNIQKAEEFLVYEVWNEDIDHFMNVTLKQPYVLEWEQLLVDMEIVREPSVYQSFAKFNRGLSNHASMLR</sequence>
<gene>
    <name evidence="2" type="ORF">F0460_04435</name>
</gene>
<dbReference type="InterPro" id="IPR011008">
    <property type="entry name" value="Dimeric_a/b-barrel"/>
</dbReference>
<organism evidence="2 3">
    <name type="scientific">Paenimyroides baculatum</name>
    <dbReference type="NCBI Taxonomy" id="2608000"/>
    <lineage>
        <taxon>Bacteria</taxon>
        <taxon>Pseudomonadati</taxon>
        <taxon>Bacteroidota</taxon>
        <taxon>Flavobacteriia</taxon>
        <taxon>Flavobacteriales</taxon>
        <taxon>Flavobacteriaceae</taxon>
        <taxon>Paenimyroides</taxon>
    </lineage>
</organism>
<dbReference type="Gene3D" id="3.30.70.100">
    <property type="match status" value="1"/>
</dbReference>
<keyword evidence="3" id="KW-1185">Reference proteome</keyword>
<reference evidence="2 3" key="1">
    <citation type="submission" date="2019-09" db="EMBL/GenBank/DDBJ databases">
        <title>Genome sequence and assembly of Flavobacterium sp.</title>
        <authorList>
            <person name="Chhetri G."/>
        </authorList>
    </citation>
    <scope>NUCLEOTIDE SEQUENCE [LARGE SCALE GENOMIC DNA]</scope>
    <source>
        <strain evidence="2 3">SNL9</strain>
    </source>
</reference>
<accession>A0A5M6CRT9</accession>
<dbReference type="Proteomes" id="UP000325141">
    <property type="component" value="Unassembled WGS sequence"/>
</dbReference>
<feature type="domain" description="ABM" evidence="1">
    <location>
        <begin position="4"/>
        <end position="60"/>
    </location>
</feature>
<dbReference type="RefSeq" id="WP_150010645.1">
    <property type="nucleotide sequence ID" value="NZ_VWSG01000002.1"/>
</dbReference>
<evidence type="ECO:0000313" key="3">
    <source>
        <dbReference type="Proteomes" id="UP000325141"/>
    </source>
</evidence>
<protein>
    <recommendedName>
        <fullName evidence="1">ABM domain-containing protein</fullName>
    </recommendedName>
</protein>
<name>A0A5M6CRT9_9FLAO</name>
<dbReference type="Pfam" id="PF03992">
    <property type="entry name" value="ABM"/>
    <property type="match status" value="1"/>
</dbReference>
<dbReference type="InterPro" id="IPR007138">
    <property type="entry name" value="ABM_dom"/>
</dbReference>
<evidence type="ECO:0000259" key="1">
    <source>
        <dbReference type="Pfam" id="PF03992"/>
    </source>
</evidence>
<proteinExistence type="predicted"/>
<dbReference type="AlphaFoldDB" id="A0A5M6CRT9"/>
<dbReference type="EMBL" id="VWSG01000002">
    <property type="protein sequence ID" value="KAA5537914.1"/>
    <property type="molecule type" value="Genomic_DNA"/>
</dbReference>
<evidence type="ECO:0000313" key="2">
    <source>
        <dbReference type="EMBL" id="KAA5537914.1"/>
    </source>
</evidence>
<dbReference type="SUPFAM" id="SSF54909">
    <property type="entry name" value="Dimeric alpha+beta barrel"/>
    <property type="match status" value="1"/>
</dbReference>